<dbReference type="PANTHER" id="PTHR45527:SF1">
    <property type="entry name" value="FATTY ACID SYNTHASE"/>
    <property type="match status" value="1"/>
</dbReference>
<keyword evidence="6" id="KW-0045">Antibiotic biosynthesis</keyword>
<comment type="similarity">
    <text evidence="2">Belongs to the ATP-dependent AMP-binding enzyme family.</text>
</comment>
<evidence type="ECO:0000256" key="8">
    <source>
        <dbReference type="SAM" id="MobiDB-lite"/>
    </source>
</evidence>
<dbReference type="InterPro" id="IPR045851">
    <property type="entry name" value="AMP-bd_C_sf"/>
</dbReference>
<evidence type="ECO:0000256" key="6">
    <source>
        <dbReference type="ARBA" id="ARBA00023194"/>
    </source>
</evidence>
<dbReference type="Pfam" id="PF13193">
    <property type="entry name" value="AMP-binding_C"/>
    <property type="match status" value="2"/>
</dbReference>
<dbReference type="Gene3D" id="3.30.559.30">
    <property type="entry name" value="Nonribosomal peptide synthetase, condensation domain"/>
    <property type="match status" value="2"/>
</dbReference>
<dbReference type="InterPro" id="IPR009081">
    <property type="entry name" value="PP-bd_ACP"/>
</dbReference>
<evidence type="ECO:0000256" key="2">
    <source>
        <dbReference type="ARBA" id="ARBA00006432"/>
    </source>
</evidence>
<sequence>MMNDSIVAAGLSRAEKEKLIRQLLQQRAERRDSMASYGQKALWLLQHVNPDNCAYHMQAAWDILSPVDERKLQQTFQSLCETYSSLRTTFVAENGDIKRTVNPDCKADFRVHRLETWGPEAEALFHSHLQLPFSLEEGPLFRVNLYDAPERPPRLLLSLHHIITDAWSIVMLLRDFTERYEQGIPERHNLMEEKSYGAFVEWQDRYLNSTRAEQDWLYWKKTLAGPLPVCSLVADNLGTKADSNRGSSCTFRFSESLSQDIIRLSRELGITLNTLLLASFAALLHRYTEQEEVVIGTFASGRSEAAFERIFGYFVNTVAMRIQCTGELTFKRLADEVKERALEAMEHQDYPFPLLVERLQPERDSRVSPIFQVAFVMERAQSADGWRPPLFISNDQDRVELGSMILQPVPLETADTQYELVLMMEETDTFIHGSFIYRSNLFSEAFMATMARLFTDLLEHIVRNPEERIGDVRLYPHPDGQTQHVPPPLAMPPICLHHLLEYQADRRPEAAAVTFMSDSVTYRQLDQRANRIARLLSRKGVKKGDFVGVCLQRSPDMVAAVFAVLKLGAVFVPIDPGYPPQRKAYMVELVNMAAIISASAVGFHSFGEGIELVLLDRNEADIARQSVQPVKEHIGIHDLAYVIFTSGSTGQPKAVLIEHYGIWNMAEAQRQYFGLTDASKILQFSSFSFDAWVFEIVMAFRSGGTLCMADPDTLLPGKPMVRWMKELRISHAVLPPSVLALIPDTDLPDLQVVISAGEACTREIVARWAPGRRFFNAYGPSEATVWVTVKECFSHESVIDLGEAIPNVEAHVFNQFMQRPLPGGIGELYVGGVGLARGYYNDPGMTAAKFIAYPDAQPNQARRLYKTGDLVRCLPDGSLQFAGRKDDQVKVRGVRLHLGEIEAHLSECAGIAGSAVLVAGASPEQASLVAFIVLKPNEPWNETDARSFLRDRMPAHYIPSRFIVIGDLPLTPNGKVDRKSLQASLDNDSHDVGEESSYSSNMAEEVLMEMWKRLLGKKQVRADDQFFEAGGHSLLATQLISNIQDVFAVELPIRTVFTKPVLREMAQEILLLQQDAGSGPAWKEITPLNQSGDYKAPLTSAQQRMWFLQKLDESQTAYLIPGILALDGPLDMDALQLSLRELIRRHDSLRAAIHLEGGSPIAVIRAEETFRLEVKACTEEEAQRWIQEECRRPIRLSDPDLYRITLLRTGEQRHYLVMVLHHIMTDGWSISIIMNELRQLYANQVEQQQVELPSPPLAYSDYALWEQERIGSDSYRKQLEYWAKVLQKPVPPLLLPSDFPRSLAPSYRGKHVCLQLPQALSEQLKTLGQRHNCTLFMTLTAIFNLLLYRLSGTSDIAVGVPIAGRNHQDLDKVVGLFVNTLLLRTDLSGEPDFIRLLLQIREAAIGAYAHQDMPFEKLVEIVRPDRDLSRSSMFQVMFNMLNIPPVTAQFSGLSTQIIELDDHDSKCDLTLYAQEQADGIQLEMVYAADLFREERAAEMLAQFQCLCRQIVEHPERSIEQYSLLTDNSIALLPNPALPLKHPDDPLLKPIHVLFAETAAQCPGAAAVIDRDDTVYTYRDLDRLSDELALELLRLAHDKRGVIAIYGERSAFLIIAMLAVLKSGSAFIVLDPAHPAARAAEMLKVSRAYGMVLPGAENAKPNGVHEELTKLVSFSIYWAGSSYGTNEDELSKKRLAQIEFSLHDSAYVLFTSGTTAVPKGIPCTHEPLANFIRWHVNEFRLDSQDRFSMLSGLGHDPLLRDIFVPLSIGAAICIPDGSKMVVPSYIADWMERRQITVAHVTPAMGMVIAGGSGHERTGRGLGAWRYAFFGGDTLVPSHIEHIRAIAPQVRCFNCYGATETPQIMGIYAVPESLGSCIPIGKGREGAQLLVMDSELRMKGIGETGEICIRSPYLASGYVTAADADGSRSSFAHNPHASAEHDCIYRTGDLGRYLPDGNVEFIGRQGDIVKVRGYRIQLREIQQVILQHSSVTDCLMMCQASKDNRIIAYVVPAKRPFHPSALQLHLRAKLPDYMLPAVYMEVEQIPLTRNGKVDLERLPEPDALNYRDGMQDTVQPETALQQKIAEVWRRHLNVSEVGIHDNFFEAGGHSLLLLRVQQHLEEVLQRHIHVVDLFKYPTVSLLARYLEGSGEAEERCGYAAEPAEHRISKQRAAQQAQKSRRRGVRE</sequence>
<dbReference type="Proteomes" id="UP001207626">
    <property type="component" value="Unassembled WGS sequence"/>
</dbReference>
<dbReference type="PANTHER" id="PTHR45527">
    <property type="entry name" value="NONRIBOSOMAL PEPTIDE SYNTHETASE"/>
    <property type="match status" value="1"/>
</dbReference>
<dbReference type="InterPro" id="IPR006162">
    <property type="entry name" value="Ppantetheine_attach_site"/>
</dbReference>
<dbReference type="InterPro" id="IPR010071">
    <property type="entry name" value="AA_adenyl_dom"/>
</dbReference>
<evidence type="ECO:0000259" key="9">
    <source>
        <dbReference type="PROSITE" id="PS50075"/>
    </source>
</evidence>
<protein>
    <submittedName>
        <fullName evidence="10">Amino acid adenylation domain-containing protein</fullName>
    </submittedName>
</protein>
<dbReference type="RefSeq" id="WP_268601752.1">
    <property type="nucleotide sequence ID" value="NZ_JAMDLV010000083.1"/>
</dbReference>
<feature type="domain" description="Carrier" evidence="9">
    <location>
        <begin position="2073"/>
        <end position="2148"/>
    </location>
</feature>
<dbReference type="Gene3D" id="3.40.50.12780">
    <property type="entry name" value="N-terminal domain of ligase-like"/>
    <property type="match status" value="2"/>
</dbReference>
<dbReference type="CDD" id="cd19531">
    <property type="entry name" value="LCL_NRPS-like"/>
    <property type="match status" value="2"/>
</dbReference>
<dbReference type="InterPro" id="IPR020806">
    <property type="entry name" value="PKS_PP-bd"/>
</dbReference>
<dbReference type="SUPFAM" id="SSF52777">
    <property type="entry name" value="CoA-dependent acyltransferases"/>
    <property type="match status" value="4"/>
</dbReference>
<dbReference type="InterPro" id="IPR000873">
    <property type="entry name" value="AMP-dep_synth/lig_dom"/>
</dbReference>
<dbReference type="InterPro" id="IPR036736">
    <property type="entry name" value="ACP-like_sf"/>
</dbReference>
<evidence type="ECO:0000313" key="11">
    <source>
        <dbReference type="Proteomes" id="UP001207626"/>
    </source>
</evidence>
<dbReference type="CDD" id="cd05930">
    <property type="entry name" value="A_NRPS"/>
    <property type="match status" value="2"/>
</dbReference>
<dbReference type="PROSITE" id="PS00455">
    <property type="entry name" value="AMP_BINDING"/>
    <property type="match status" value="1"/>
</dbReference>
<comment type="cofactor">
    <cofactor evidence="1">
        <name>pantetheine 4'-phosphate</name>
        <dbReference type="ChEBI" id="CHEBI:47942"/>
    </cofactor>
</comment>
<evidence type="ECO:0000256" key="4">
    <source>
        <dbReference type="ARBA" id="ARBA00022553"/>
    </source>
</evidence>
<dbReference type="InterPro" id="IPR042099">
    <property type="entry name" value="ANL_N_sf"/>
</dbReference>
<dbReference type="Gene3D" id="3.30.300.30">
    <property type="match status" value="2"/>
</dbReference>
<keyword evidence="5" id="KW-0677">Repeat</keyword>
<gene>
    <name evidence="10" type="ORF">M5X09_26345</name>
</gene>
<name>A0ABT4E272_9BACL</name>
<keyword evidence="11" id="KW-1185">Reference proteome</keyword>
<keyword evidence="7" id="KW-0511">Multifunctional enzyme</keyword>
<comment type="caution">
    <text evidence="10">The sequence shown here is derived from an EMBL/GenBank/DDBJ whole genome shotgun (WGS) entry which is preliminary data.</text>
</comment>
<keyword evidence="3" id="KW-0596">Phosphopantetheine</keyword>
<keyword evidence="4" id="KW-0597">Phosphoprotein</keyword>
<dbReference type="PROSITE" id="PS00012">
    <property type="entry name" value="PHOSPHOPANTETHEINE"/>
    <property type="match status" value="1"/>
</dbReference>
<evidence type="ECO:0000256" key="5">
    <source>
        <dbReference type="ARBA" id="ARBA00022737"/>
    </source>
</evidence>
<feature type="region of interest" description="Disordered" evidence="8">
    <location>
        <begin position="2159"/>
        <end position="2184"/>
    </location>
</feature>
<dbReference type="Pfam" id="PF00501">
    <property type="entry name" value="AMP-binding"/>
    <property type="match status" value="2"/>
</dbReference>
<dbReference type="Gene3D" id="1.10.1200.10">
    <property type="entry name" value="ACP-like"/>
    <property type="match status" value="2"/>
</dbReference>
<dbReference type="InterPro" id="IPR020845">
    <property type="entry name" value="AMP-binding_CS"/>
</dbReference>
<evidence type="ECO:0000313" key="10">
    <source>
        <dbReference type="EMBL" id="MCY9523125.1"/>
    </source>
</evidence>
<dbReference type="Pfam" id="PF00668">
    <property type="entry name" value="Condensation"/>
    <property type="match status" value="2"/>
</dbReference>
<feature type="domain" description="Carrier" evidence="9">
    <location>
        <begin position="998"/>
        <end position="1073"/>
    </location>
</feature>
<evidence type="ECO:0000256" key="7">
    <source>
        <dbReference type="ARBA" id="ARBA00023268"/>
    </source>
</evidence>
<dbReference type="Gene3D" id="3.30.559.10">
    <property type="entry name" value="Chloramphenicol acetyltransferase-like domain"/>
    <property type="match status" value="2"/>
</dbReference>
<dbReference type="InterPro" id="IPR025110">
    <property type="entry name" value="AMP-bd_C"/>
</dbReference>
<dbReference type="NCBIfam" id="TIGR01733">
    <property type="entry name" value="AA-adenyl-dom"/>
    <property type="match status" value="1"/>
</dbReference>
<proteinExistence type="inferred from homology"/>
<evidence type="ECO:0000256" key="1">
    <source>
        <dbReference type="ARBA" id="ARBA00001957"/>
    </source>
</evidence>
<reference evidence="10 11" key="1">
    <citation type="submission" date="2022-05" db="EMBL/GenBank/DDBJ databases">
        <title>Genome Sequencing of Bee-Associated Microbes.</title>
        <authorList>
            <person name="Dunlap C."/>
        </authorList>
    </citation>
    <scope>NUCLEOTIDE SEQUENCE [LARGE SCALE GENOMIC DNA]</scope>
    <source>
        <strain evidence="10 11">NRRL NRS-1438</strain>
    </source>
</reference>
<dbReference type="EMBL" id="JAMDLW010000059">
    <property type="protein sequence ID" value="MCY9523125.1"/>
    <property type="molecule type" value="Genomic_DNA"/>
</dbReference>
<organism evidence="10 11">
    <name type="scientific">Paenibacillus apiarius</name>
    <dbReference type="NCBI Taxonomy" id="46240"/>
    <lineage>
        <taxon>Bacteria</taxon>
        <taxon>Bacillati</taxon>
        <taxon>Bacillota</taxon>
        <taxon>Bacilli</taxon>
        <taxon>Bacillales</taxon>
        <taxon>Paenibacillaceae</taxon>
        <taxon>Paenibacillus</taxon>
    </lineage>
</organism>
<dbReference type="SUPFAM" id="SSF47336">
    <property type="entry name" value="ACP-like"/>
    <property type="match status" value="2"/>
</dbReference>
<evidence type="ECO:0000256" key="3">
    <source>
        <dbReference type="ARBA" id="ARBA00022450"/>
    </source>
</evidence>
<accession>A0ABT4E272</accession>
<dbReference type="Pfam" id="PF00550">
    <property type="entry name" value="PP-binding"/>
    <property type="match status" value="2"/>
</dbReference>
<dbReference type="InterPro" id="IPR001242">
    <property type="entry name" value="Condensation_dom"/>
</dbReference>
<dbReference type="PROSITE" id="PS50075">
    <property type="entry name" value="CARRIER"/>
    <property type="match status" value="2"/>
</dbReference>
<dbReference type="InterPro" id="IPR023213">
    <property type="entry name" value="CAT-like_dom_sf"/>
</dbReference>
<dbReference type="SMART" id="SM00823">
    <property type="entry name" value="PKS_PP"/>
    <property type="match status" value="2"/>
</dbReference>
<dbReference type="SUPFAM" id="SSF56801">
    <property type="entry name" value="Acetyl-CoA synthetase-like"/>
    <property type="match status" value="2"/>
</dbReference>